<dbReference type="InterPro" id="IPR050708">
    <property type="entry name" value="T6SS_VgrG/RHS"/>
</dbReference>
<dbReference type="InterPro" id="IPR006533">
    <property type="entry name" value="T6SS_Vgr_RhsGE"/>
</dbReference>
<comment type="caution">
    <text evidence="6">The sequence shown here is derived from an EMBL/GenBank/DDBJ whole genome shotgun (WGS) entry which is preliminary data.</text>
</comment>
<dbReference type="GO" id="GO:0005576">
    <property type="term" value="C:extracellular region"/>
    <property type="evidence" value="ECO:0007669"/>
    <property type="project" value="UniProtKB-SubCell"/>
</dbReference>
<dbReference type="EMBL" id="JAAAMG010000005">
    <property type="protein sequence ID" value="NDW04490.1"/>
    <property type="molecule type" value="Genomic_DNA"/>
</dbReference>
<accession>A0A6N9SZG7</accession>
<comment type="similarity">
    <text evidence="2">Belongs to the VgrG protein family.</text>
</comment>
<dbReference type="Proteomes" id="UP000469011">
    <property type="component" value="Unassembled WGS sequence"/>
</dbReference>
<evidence type="ECO:0000256" key="2">
    <source>
        <dbReference type="ARBA" id="ARBA00005558"/>
    </source>
</evidence>
<dbReference type="Gene3D" id="2.40.50.230">
    <property type="entry name" value="Gp5 N-terminal domain"/>
    <property type="match status" value="1"/>
</dbReference>
<dbReference type="RefSeq" id="WP_163462725.1">
    <property type="nucleotide sequence ID" value="NZ_JAAAMG010000005.1"/>
</dbReference>
<evidence type="ECO:0000256" key="1">
    <source>
        <dbReference type="ARBA" id="ARBA00004613"/>
    </source>
</evidence>
<dbReference type="Pfam" id="PF04717">
    <property type="entry name" value="Phage_base_V"/>
    <property type="match status" value="1"/>
</dbReference>
<dbReference type="PANTHER" id="PTHR32305">
    <property type="match status" value="1"/>
</dbReference>
<dbReference type="InterPro" id="IPR006531">
    <property type="entry name" value="Gp5/Vgr_OB"/>
</dbReference>
<dbReference type="InterPro" id="IPR037026">
    <property type="entry name" value="Vgr_OB-fold_dom_sf"/>
</dbReference>
<sequence length="600" mass="66907">MSGSLLQQTRIGELTTPFGEDVLVLHRLTGTEAVSENFDLRVDALSKQPDLDFSAAIGEHSTVRLNTIRDGVRFFDGILTDAEWLGAEEGAYRYQLTLRPWFELLGHRVDRLIFHEMTAPDIVSKVFSAHGGLARFEKRLTRSYPTLEYTVQFEESDLDFCRRLMEAHGIAYYFRHGRGEHTLVMADGISGYDPVPGSVRNYYPLDRQYRRPEEHLSRIVAGRRFTHGRTTLNDYDFKKPGADLRSERRGDSDFAHGDLEVYRFPGRYTERGAGEDLARARIEATRALDRQMTMEGDCMSLSPGHLVTLANHPTGSLNREYLTLAASHHYRAEDYISGASGGEDSYEGAYTVLPADIPFLPLCATPRPRAPGPQTAKVVGKGEIDCDEHGRILVRFHWDRQGDRSMRCRVTQVWAGKGFGAIFIPRVGMEVIVEFLDGDPDRPVVTGCVYNGDNEPPYPLDDKKTIAGWKSNSTVGGGGYNEFAIDDTSGDELVRLHAQHDLEAKVLNNERRQVLNDRTSGIGHDDTLDVGRDLTVTAGRRITLRVGASSIVMEGQSIIIQSPNVEIRASQEFTSKAGLNSEHQAGMTMDIKGALVKINT</sequence>
<dbReference type="Gene3D" id="2.30.110.50">
    <property type="match status" value="1"/>
</dbReference>
<dbReference type="Gene3D" id="3.55.50.10">
    <property type="entry name" value="Baseplate protein-like domains"/>
    <property type="match status" value="1"/>
</dbReference>
<dbReference type="PANTHER" id="PTHR32305:SF15">
    <property type="entry name" value="PROTEIN RHSA-RELATED"/>
    <property type="match status" value="1"/>
</dbReference>
<dbReference type="Gene3D" id="4.10.220.110">
    <property type="match status" value="1"/>
</dbReference>
<keyword evidence="3" id="KW-0964">Secreted</keyword>
<dbReference type="InterPro" id="IPR017847">
    <property type="entry name" value="T6SS_RhsGE_Vgr_subset"/>
</dbReference>
<organism evidence="6 7">
    <name type="scientific">Jiella pacifica</name>
    <dbReference type="NCBI Taxonomy" id="2696469"/>
    <lineage>
        <taxon>Bacteria</taxon>
        <taxon>Pseudomonadati</taxon>
        <taxon>Pseudomonadota</taxon>
        <taxon>Alphaproteobacteria</taxon>
        <taxon>Hyphomicrobiales</taxon>
        <taxon>Aurantimonadaceae</taxon>
        <taxon>Jiella</taxon>
    </lineage>
</organism>
<protein>
    <submittedName>
        <fullName evidence="6">Type VI secretion system tip protein VgrG</fullName>
    </submittedName>
</protein>
<dbReference type="NCBIfam" id="TIGR01646">
    <property type="entry name" value="vgr_GE"/>
    <property type="match status" value="1"/>
</dbReference>
<gene>
    <name evidence="6" type="primary">tssI</name>
    <name evidence="6" type="ORF">GTK09_08600</name>
</gene>
<reference evidence="6 7" key="1">
    <citation type="submission" date="2020-01" db="EMBL/GenBank/DDBJ databases">
        <title>Jiella pacifica sp. nov.</title>
        <authorList>
            <person name="Xue Z."/>
            <person name="Zhu S."/>
            <person name="Chen J."/>
            <person name="Yang J."/>
        </authorList>
    </citation>
    <scope>NUCLEOTIDE SEQUENCE [LARGE SCALE GENOMIC DNA]</scope>
    <source>
        <strain evidence="6 7">40Bstr34</strain>
    </source>
</reference>
<keyword evidence="7" id="KW-1185">Reference proteome</keyword>
<evidence type="ECO:0000259" key="4">
    <source>
        <dbReference type="Pfam" id="PF04717"/>
    </source>
</evidence>
<dbReference type="SUPFAM" id="SSF69279">
    <property type="entry name" value="Phage tail proteins"/>
    <property type="match status" value="2"/>
</dbReference>
<evidence type="ECO:0000313" key="7">
    <source>
        <dbReference type="Proteomes" id="UP000469011"/>
    </source>
</evidence>
<feature type="domain" description="Gp5/Type VI secretion system Vgr protein OB-fold" evidence="4">
    <location>
        <begin position="385"/>
        <end position="450"/>
    </location>
</feature>
<feature type="domain" description="Gp5/Type VI secretion system Vgr C-terminal trimerisation" evidence="5">
    <location>
        <begin position="468"/>
        <end position="550"/>
    </location>
</feature>
<dbReference type="Pfam" id="PF22178">
    <property type="entry name" value="Gp5_trimer_C"/>
    <property type="match status" value="1"/>
</dbReference>
<dbReference type="SUPFAM" id="SSF69255">
    <property type="entry name" value="gp5 N-terminal domain-like"/>
    <property type="match status" value="1"/>
</dbReference>
<proteinExistence type="inferred from homology"/>
<dbReference type="SUPFAM" id="SSF69349">
    <property type="entry name" value="Phage fibre proteins"/>
    <property type="match status" value="1"/>
</dbReference>
<dbReference type="AlphaFoldDB" id="A0A6N9SZG7"/>
<name>A0A6N9SZG7_9HYPH</name>
<evidence type="ECO:0000256" key="3">
    <source>
        <dbReference type="ARBA" id="ARBA00022525"/>
    </source>
</evidence>
<dbReference type="NCBIfam" id="TIGR03361">
    <property type="entry name" value="VI_Rhs_Vgr"/>
    <property type="match status" value="1"/>
</dbReference>
<evidence type="ECO:0000313" key="6">
    <source>
        <dbReference type="EMBL" id="NDW04490.1"/>
    </source>
</evidence>
<comment type="subcellular location">
    <subcellularLocation>
        <location evidence="1">Secreted</location>
    </subcellularLocation>
</comment>
<dbReference type="InterPro" id="IPR054030">
    <property type="entry name" value="Gp5_Vgr_C"/>
</dbReference>
<dbReference type="Pfam" id="PF05954">
    <property type="entry name" value="Phage_GPD"/>
    <property type="match status" value="1"/>
</dbReference>
<evidence type="ECO:0000259" key="5">
    <source>
        <dbReference type="Pfam" id="PF22178"/>
    </source>
</evidence>